<dbReference type="Proteomes" id="UP001292094">
    <property type="component" value="Unassembled WGS sequence"/>
</dbReference>
<evidence type="ECO:0000259" key="10">
    <source>
        <dbReference type="PROSITE" id="PS50081"/>
    </source>
</evidence>
<evidence type="ECO:0000256" key="9">
    <source>
        <dbReference type="SAM" id="MobiDB-lite"/>
    </source>
</evidence>
<dbReference type="GO" id="GO:0051233">
    <property type="term" value="C:spindle midzone"/>
    <property type="evidence" value="ECO:0007669"/>
    <property type="project" value="TreeGrafter"/>
</dbReference>
<feature type="compositionally biased region" description="Polar residues" evidence="9">
    <location>
        <begin position="269"/>
        <end position="293"/>
    </location>
</feature>
<protein>
    <recommendedName>
        <fullName evidence="15">Rac GTPase-activating protein 1</fullName>
    </recommendedName>
</protein>
<dbReference type="GO" id="GO:0097149">
    <property type="term" value="C:centralspindlin complex"/>
    <property type="evidence" value="ECO:0007669"/>
    <property type="project" value="TreeGrafter"/>
</dbReference>
<keyword evidence="3" id="KW-0479">Metal-binding</keyword>
<dbReference type="Pfam" id="PF00620">
    <property type="entry name" value="RhoGAP"/>
    <property type="match status" value="1"/>
</dbReference>
<dbReference type="GO" id="GO:0030496">
    <property type="term" value="C:midbody"/>
    <property type="evidence" value="ECO:0007669"/>
    <property type="project" value="TreeGrafter"/>
</dbReference>
<comment type="caution">
    <text evidence="13">The sequence shown here is derived from an EMBL/GenBank/DDBJ whole genome shotgun (WGS) entry which is preliminary data.</text>
</comment>
<name>A0AAE1PZ01_9EUCA</name>
<dbReference type="EMBL" id="JAWZYT010002390">
    <property type="protein sequence ID" value="KAK4304752.1"/>
    <property type="molecule type" value="Genomic_DNA"/>
</dbReference>
<dbReference type="SUPFAM" id="SSF57889">
    <property type="entry name" value="Cysteine-rich domain"/>
    <property type="match status" value="1"/>
</dbReference>
<organism evidence="13 14">
    <name type="scientific">Petrolisthes manimaculis</name>
    <dbReference type="NCBI Taxonomy" id="1843537"/>
    <lineage>
        <taxon>Eukaryota</taxon>
        <taxon>Metazoa</taxon>
        <taxon>Ecdysozoa</taxon>
        <taxon>Arthropoda</taxon>
        <taxon>Crustacea</taxon>
        <taxon>Multicrustacea</taxon>
        <taxon>Malacostraca</taxon>
        <taxon>Eumalacostraca</taxon>
        <taxon>Eucarida</taxon>
        <taxon>Decapoda</taxon>
        <taxon>Pleocyemata</taxon>
        <taxon>Anomura</taxon>
        <taxon>Galatheoidea</taxon>
        <taxon>Porcellanidae</taxon>
        <taxon>Petrolisthes</taxon>
    </lineage>
</organism>
<dbReference type="PROSITE" id="PS50238">
    <property type="entry name" value="RHOGAP"/>
    <property type="match status" value="1"/>
</dbReference>
<dbReference type="InterPro" id="IPR002219">
    <property type="entry name" value="PKC_DAG/PE"/>
</dbReference>
<dbReference type="GO" id="GO:0005096">
    <property type="term" value="F:GTPase activator activity"/>
    <property type="evidence" value="ECO:0007669"/>
    <property type="project" value="UniProtKB-KW"/>
</dbReference>
<evidence type="ECO:0000256" key="5">
    <source>
        <dbReference type="ARBA" id="ARBA00022782"/>
    </source>
</evidence>
<dbReference type="GO" id="GO:0030154">
    <property type="term" value="P:cell differentiation"/>
    <property type="evidence" value="ECO:0007669"/>
    <property type="project" value="UniProtKB-KW"/>
</dbReference>
<feature type="region of interest" description="Disordered" evidence="9">
    <location>
        <begin position="136"/>
        <end position="155"/>
    </location>
</feature>
<dbReference type="AlphaFoldDB" id="A0AAE1PZ01"/>
<dbReference type="InterPro" id="IPR000198">
    <property type="entry name" value="RhoGAP_dom"/>
</dbReference>
<dbReference type="PANTHER" id="PTHR46199:SF3">
    <property type="entry name" value="RAC GTPASE-ACTIVATING PROTEIN 1"/>
    <property type="match status" value="1"/>
</dbReference>
<dbReference type="PROSITE" id="PS00479">
    <property type="entry name" value="ZF_DAG_PE_1"/>
    <property type="match status" value="1"/>
</dbReference>
<dbReference type="PANTHER" id="PTHR46199">
    <property type="entry name" value="RAC GTPASE-ACTIVATING PROTEIN 1"/>
    <property type="match status" value="1"/>
</dbReference>
<dbReference type="SMART" id="SM00109">
    <property type="entry name" value="C1"/>
    <property type="match status" value="1"/>
</dbReference>
<evidence type="ECO:0000259" key="11">
    <source>
        <dbReference type="PROSITE" id="PS50238"/>
    </source>
</evidence>
<dbReference type="GO" id="GO:0032154">
    <property type="term" value="C:cleavage furrow"/>
    <property type="evidence" value="ECO:0007669"/>
    <property type="project" value="TreeGrafter"/>
</dbReference>
<evidence type="ECO:0008006" key="15">
    <source>
        <dbReference type="Google" id="ProtNLM"/>
    </source>
</evidence>
<keyword evidence="5" id="KW-0221">Differentiation</keyword>
<dbReference type="GO" id="GO:0007283">
    <property type="term" value="P:spermatogenesis"/>
    <property type="evidence" value="ECO:0007669"/>
    <property type="project" value="UniProtKB-KW"/>
</dbReference>
<keyword evidence="8" id="KW-0175">Coiled coil</keyword>
<dbReference type="GO" id="GO:0051256">
    <property type="term" value="P:mitotic spindle midzone assembly"/>
    <property type="evidence" value="ECO:0007669"/>
    <property type="project" value="TreeGrafter"/>
</dbReference>
<keyword evidence="7" id="KW-0744">Spermatogenesis</keyword>
<dbReference type="GO" id="GO:0008270">
    <property type="term" value="F:zinc ion binding"/>
    <property type="evidence" value="ECO:0007669"/>
    <property type="project" value="UniProtKB-KW"/>
</dbReference>
<dbReference type="GO" id="GO:0007266">
    <property type="term" value="P:Rho protein signal transduction"/>
    <property type="evidence" value="ECO:0007669"/>
    <property type="project" value="TreeGrafter"/>
</dbReference>
<dbReference type="Pfam" id="PF00130">
    <property type="entry name" value="C1_1"/>
    <property type="match status" value="1"/>
</dbReference>
<dbReference type="InterPro" id="IPR008936">
    <property type="entry name" value="Rho_GTPase_activation_prot"/>
</dbReference>
<evidence type="ECO:0000256" key="1">
    <source>
        <dbReference type="ARBA" id="ARBA00022468"/>
    </source>
</evidence>
<dbReference type="CDD" id="cd20821">
    <property type="entry name" value="C1_MgcRacGAP"/>
    <property type="match status" value="1"/>
</dbReference>
<reference evidence="13" key="1">
    <citation type="submission" date="2023-11" db="EMBL/GenBank/DDBJ databases">
        <title>Genome assemblies of two species of porcelain crab, Petrolisthes cinctipes and Petrolisthes manimaculis (Anomura: Porcellanidae).</title>
        <authorList>
            <person name="Angst P."/>
        </authorList>
    </citation>
    <scope>NUCLEOTIDE SEQUENCE</scope>
    <source>
        <strain evidence="13">PB745_02</strain>
        <tissue evidence="13">Gill</tissue>
    </source>
</reference>
<feature type="compositionally biased region" description="Polar residues" evidence="9">
    <location>
        <begin position="302"/>
        <end position="330"/>
    </location>
</feature>
<evidence type="ECO:0000256" key="8">
    <source>
        <dbReference type="SAM" id="Coils"/>
    </source>
</evidence>
<evidence type="ECO:0000256" key="3">
    <source>
        <dbReference type="ARBA" id="ARBA00022723"/>
    </source>
</evidence>
<dbReference type="SMART" id="SM00324">
    <property type="entry name" value="RhoGAP"/>
    <property type="match status" value="1"/>
</dbReference>
<sequence>MLGVVVDGEGGKMASVIAQFDDLIRCMQVLNDPAEKKFLEFLECEEEHNKQRRGLEQEVLRLQDQLNQSQGQSKKLEMKLKNARHLLDVEKAKRINAETEKSDLAGQIGLVMELLGRGHVNETRERLQQLQHSFTSCGAGTDHRRSTRELPLSPGPLATITEDCDSVDTILNVSQMDITEEDDLEESKLRSGRNYKRKSSPDHLEVSGPKRRSGNKSPERGPHVKTQVTYEYCTTGETLRKVQAEVEVKPPRSTRSSELRSEDKRGKRSGSSLLSQPPLISTTSVNITPTSTPFSPPCILGTPNTPWQGVGQAYTTPTQTPLSQHTPLSRNYSASKINRRTHAFCSKTIYKSEICQPCGKRIKFGKNALKCRDCRAVCHPECRESVPLPCVPIASTPSAKDHQASIADFVPKNPPMVPAIVVHCANEVERRGLSEIGIYRQCGSEKEVKELKDRFLRGKGVPNLSQIDVHAVSGCIKYFLRSLKEPLITHSLWKDFITAADKSESQDSTASMYQAISELPRPNRDTLAFMIMHLQRIAECPECKMPISNLAKVFGPTLVGYSAIEPDPATLVLETRQQQQVMEKLLEISSDYWNTFLDVPDENLFSPEIGGSLLGGMPTTTPRRRSIVTRGPLPPRDPLGTIFGK</sequence>
<keyword evidence="6" id="KW-0862">Zinc</keyword>
<dbReference type="Gene3D" id="3.30.60.20">
    <property type="match status" value="1"/>
</dbReference>
<feature type="domain" description="Rho-GAP" evidence="11">
    <location>
        <begin position="404"/>
        <end position="593"/>
    </location>
</feature>
<dbReference type="EMBL" id="JAWZYT010000967">
    <property type="protein sequence ID" value="KAK4316948.1"/>
    <property type="molecule type" value="Genomic_DNA"/>
</dbReference>
<dbReference type="GO" id="GO:0000281">
    <property type="term" value="P:mitotic cytokinesis"/>
    <property type="evidence" value="ECO:0007669"/>
    <property type="project" value="TreeGrafter"/>
</dbReference>
<evidence type="ECO:0000313" key="12">
    <source>
        <dbReference type="EMBL" id="KAK4304752.1"/>
    </source>
</evidence>
<dbReference type="CDD" id="cd04382">
    <property type="entry name" value="RhoGAP_MgcRacGAP"/>
    <property type="match status" value="1"/>
</dbReference>
<accession>A0AAE1PZ01</accession>
<gene>
    <name evidence="13" type="ORF">Pmani_011941</name>
    <name evidence="12" type="ORF">Pmani_023315</name>
</gene>
<dbReference type="FunFam" id="3.30.60.20:FF:000033">
    <property type="entry name" value="Rac GTPase-activating protein 1"/>
    <property type="match status" value="1"/>
</dbReference>
<feature type="domain" description="Phorbol-ester/DAG-type" evidence="10">
    <location>
        <begin position="341"/>
        <end position="390"/>
    </location>
</feature>
<keyword evidence="2" id="KW-0217">Developmental protein</keyword>
<dbReference type="SUPFAM" id="SSF48350">
    <property type="entry name" value="GTPase activation domain, GAP"/>
    <property type="match status" value="1"/>
</dbReference>
<dbReference type="PROSITE" id="PS50081">
    <property type="entry name" value="ZF_DAG_PE_2"/>
    <property type="match status" value="1"/>
</dbReference>
<dbReference type="Gene3D" id="1.10.555.10">
    <property type="entry name" value="Rho GTPase activation protein"/>
    <property type="match status" value="1"/>
</dbReference>
<evidence type="ECO:0000313" key="13">
    <source>
        <dbReference type="EMBL" id="KAK4316948.1"/>
    </source>
</evidence>
<proteinExistence type="predicted"/>
<keyword evidence="4" id="KW-0863">Zinc-finger</keyword>
<evidence type="ECO:0000256" key="7">
    <source>
        <dbReference type="ARBA" id="ARBA00022871"/>
    </source>
</evidence>
<evidence type="ECO:0000256" key="2">
    <source>
        <dbReference type="ARBA" id="ARBA00022473"/>
    </source>
</evidence>
<evidence type="ECO:0000256" key="6">
    <source>
        <dbReference type="ARBA" id="ARBA00022833"/>
    </source>
</evidence>
<dbReference type="InterPro" id="IPR046349">
    <property type="entry name" value="C1-like_sf"/>
</dbReference>
<evidence type="ECO:0000313" key="14">
    <source>
        <dbReference type="Proteomes" id="UP001292094"/>
    </source>
</evidence>
<keyword evidence="14" id="KW-1185">Reference proteome</keyword>
<feature type="compositionally biased region" description="Basic and acidic residues" evidence="9">
    <location>
        <begin position="243"/>
        <end position="265"/>
    </location>
</feature>
<dbReference type="GO" id="GO:0005634">
    <property type="term" value="C:nucleus"/>
    <property type="evidence" value="ECO:0007669"/>
    <property type="project" value="TreeGrafter"/>
</dbReference>
<feature type="region of interest" description="Disordered" evidence="9">
    <location>
        <begin position="243"/>
        <end position="330"/>
    </location>
</feature>
<keyword evidence="1" id="KW-0343">GTPase activation</keyword>
<feature type="region of interest" description="Disordered" evidence="9">
    <location>
        <begin position="178"/>
        <end position="230"/>
    </location>
</feature>
<evidence type="ECO:0000256" key="4">
    <source>
        <dbReference type="ARBA" id="ARBA00022771"/>
    </source>
</evidence>
<feature type="coiled-coil region" evidence="8">
    <location>
        <begin position="45"/>
        <end position="93"/>
    </location>
</feature>